<reference evidence="9" key="1">
    <citation type="submission" date="2022-07" db="EMBL/GenBank/DDBJ databases">
        <title>Phylogenomic reconstructions and comparative analyses of Kickxellomycotina fungi.</title>
        <authorList>
            <person name="Reynolds N.K."/>
            <person name="Stajich J.E."/>
            <person name="Barry K."/>
            <person name="Grigoriev I.V."/>
            <person name="Crous P."/>
            <person name="Smith M.E."/>
        </authorList>
    </citation>
    <scope>NUCLEOTIDE SEQUENCE</scope>
    <source>
        <strain evidence="9">NBRC 100468</strain>
    </source>
</reference>
<dbReference type="InterPro" id="IPR004520">
    <property type="entry name" value="GTPase_MnmE"/>
</dbReference>
<feature type="domain" description="GTP-binding protein TrmE N-terminal" evidence="7">
    <location>
        <begin position="11"/>
        <end position="134"/>
    </location>
</feature>
<dbReference type="InterPro" id="IPR025867">
    <property type="entry name" value="MnmE_helical"/>
</dbReference>
<evidence type="ECO:0000256" key="3">
    <source>
        <dbReference type="ARBA" id="ARBA00022694"/>
    </source>
</evidence>
<dbReference type="Proteomes" id="UP001150538">
    <property type="component" value="Unassembled WGS sequence"/>
</dbReference>
<dbReference type="Pfam" id="PF01926">
    <property type="entry name" value="MMR_HSR1"/>
    <property type="match status" value="1"/>
</dbReference>
<keyword evidence="3" id="KW-0819">tRNA processing</keyword>
<dbReference type="GO" id="GO:0005739">
    <property type="term" value="C:mitochondrion"/>
    <property type="evidence" value="ECO:0007669"/>
    <property type="project" value="UniProtKB-SubCell"/>
</dbReference>
<dbReference type="FunFam" id="3.30.1360.120:FF:000007">
    <property type="entry name" value="tRNA modification GTPase GTPBP3, mitochondrial"/>
    <property type="match status" value="1"/>
</dbReference>
<dbReference type="GO" id="GO:0002098">
    <property type="term" value="P:tRNA wobble uridine modification"/>
    <property type="evidence" value="ECO:0007669"/>
    <property type="project" value="TreeGrafter"/>
</dbReference>
<dbReference type="Gene3D" id="3.30.1360.120">
    <property type="entry name" value="Probable tRNA modification gtpase trme, domain 1"/>
    <property type="match status" value="1"/>
</dbReference>
<dbReference type="PANTHER" id="PTHR42714">
    <property type="entry name" value="TRNA MODIFICATION GTPASE GTPBP3"/>
    <property type="match status" value="1"/>
</dbReference>
<feature type="domain" description="G" evidence="6">
    <location>
        <begin position="206"/>
        <end position="307"/>
    </location>
</feature>
<dbReference type="Pfam" id="PF12631">
    <property type="entry name" value="MnmE_helical"/>
    <property type="match status" value="1"/>
</dbReference>
<dbReference type="OrthoDB" id="188276at2759"/>
<feature type="domain" description="MnmE helical" evidence="8">
    <location>
        <begin position="137"/>
        <end position="444"/>
    </location>
</feature>
<evidence type="ECO:0000259" key="7">
    <source>
        <dbReference type="Pfam" id="PF10396"/>
    </source>
</evidence>
<dbReference type="EMBL" id="JANBPU010000013">
    <property type="protein sequence ID" value="KAJ1920468.1"/>
    <property type="molecule type" value="Genomic_DNA"/>
</dbReference>
<dbReference type="InterPro" id="IPR027266">
    <property type="entry name" value="TrmE/GcvT-like"/>
</dbReference>
<dbReference type="InterPro" id="IPR027417">
    <property type="entry name" value="P-loop_NTPase"/>
</dbReference>
<dbReference type="CDD" id="cd14858">
    <property type="entry name" value="TrmE_N"/>
    <property type="match status" value="1"/>
</dbReference>
<dbReference type="Gene3D" id="1.20.120.430">
    <property type="entry name" value="tRNA modification GTPase MnmE domain 2"/>
    <property type="match status" value="2"/>
</dbReference>
<dbReference type="GO" id="GO:0005525">
    <property type="term" value="F:GTP binding"/>
    <property type="evidence" value="ECO:0007669"/>
    <property type="project" value="UniProtKB-KW"/>
</dbReference>
<evidence type="ECO:0000256" key="2">
    <source>
        <dbReference type="ARBA" id="ARBA00011043"/>
    </source>
</evidence>
<comment type="caution">
    <text evidence="9">The sequence shown here is derived from an EMBL/GenBank/DDBJ whole genome shotgun (WGS) entry which is preliminary data.</text>
</comment>
<dbReference type="AlphaFoldDB" id="A0A9W8A3S7"/>
<dbReference type="GO" id="GO:0003924">
    <property type="term" value="F:GTPase activity"/>
    <property type="evidence" value="ECO:0007669"/>
    <property type="project" value="InterPro"/>
</dbReference>
<comment type="subcellular location">
    <subcellularLocation>
        <location evidence="1">Mitochondrion</location>
    </subcellularLocation>
</comment>
<name>A0A9W8A3S7_9FUNG</name>
<dbReference type="SUPFAM" id="SSF52540">
    <property type="entry name" value="P-loop containing nucleoside triphosphate hydrolases"/>
    <property type="match status" value="1"/>
</dbReference>
<protein>
    <submittedName>
        <fullName evidence="9">Mitochondrial splicing system protein</fullName>
    </submittedName>
</protein>
<accession>A0A9W8A3S7</accession>
<evidence type="ECO:0000256" key="1">
    <source>
        <dbReference type="ARBA" id="ARBA00004173"/>
    </source>
</evidence>
<dbReference type="SUPFAM" id="SSF103025">
    <property type="entry name" value="Folate-binding domain"/>
    <property type="match status" value="1"/>
</dbReference>
<evidence type="ECO:0000313" key="10">
    <source>
        <dbReference type="Proteomes" id="UP001150538"/>
    </source>
</evidence>
<evidence type="ECO:0000256" key="5">
    <source>
        <dbReference type="ARBA" id="ARBA00023134"/>
    </source>
</evidence>
<evidence type="ECO:0000259" key="6">
    <source>
        <dbReference type="Pfam" id="PF01926"/>
    </source>
</evidence>
<proteinExistence type="inferred from homology"/>
<dbReference type="PANTHER" id="PTHR42714:SF2">
    <property type="entry name" value="TRNA MODIFICATION GTPASE GTPBP3, MITOCHONDRIAL"/>
    <property type="match status" value="1"/>
</dbReference>
<gene>
    <name evidence="9" type="primary">MSS1</name>
    <name evidence="9" type="ORF">H4219_001305</name>
</gene>
<evidence type="ECO:0000256" key="4">
    <source>
        <dbReference type="ARBA" id="ARBA00022741"/>
    </source>
</evidence>
<dbReference type="HAMAP" id="MF_00379">
    <property type="entry name" value="GTPase_MnmE"/>
    <property type="match status" value="1"/>
</dbReference>
<organism evidence="9 10">
    <name type="scientific">Mycoemilia scoparia</name>
    <dbReference type="NCBI Taxonomy" id="417184"/>
    <lineage>
        <taxon>Eukaryota</taxon>
        <taxon>Fungi</taxon>
        <taxon>Fungi incertae sedis</taxon>
        <taxon>Zoopagomycota</taxon>
        <taxon>Kickxellomycotina</taxon>
        <taxon>Kickxellomycetes</taxon>
        <taxon>Kickxellales</taxon>
        <taxon>Kickxellaceae</taxon>
        <taxon>Mycoemilia</taxon>
    </lineage>
</organism>
<dbReference type="InterPro" id="IPR018948">
    <property type="entry name" value="GTP-bd_TrmE_N"/>
</dbReference>
<evidence type="ECO:0000313" key="9">
    <source>
        <dbReference type="EMBL" id="KAJ1920468.1"/>
    </source>
</evidence>
<dbReference type="Gene3D" id="3.40.50.300">
    <property type="entry name" value="P-loop containing nucleotide triphosphate hydrolases"/>
    <property type="match status" value="1"/>
</dbReference>
<dbReference type="GO" id="GO:0030488">
    <property type="term" value="P:tRNA methylation"/>
    <property type="evidence" value="ECO:0007669"/>
    <property type="project" value="TreeGrafter"/>
</dbReference>
<dbReference type="Pfam" id="PF10396">
    <property type="entry name" value="TrmE_N"/>
    <property type="match status" value="1"/>
</dbReference>
<keyword evidence="4" id="KW-0547">Nucleotide-binding</keyword>
<keyword evidence="10" id="KW-1185">Reference proteome</keyword>
<sequence length="447" mass="49062">MSLSSISSGDTIYALSTSPGKAGIAVVRISGPQAKKVIGSMTRGLGHKEQEFLSPRQATLRRIVSYENPEDTIDIGIVIYFPGPKSFTGEDTVELQLHGGNAVVVDTLESLNTIPGFRMAEPGEFSRRAFENERLDLTSLEGLADLINAETKEQRKQALRQAEGGLKKLYDGWREEIIHLIAQIEAVIDFSEEENIEDAIYERAQRQVAIVSPQAGTTRDIIETTINIGHYPVVVADTAGIRGSDDLIEIEGIKRAIELAKNSDIRVCIFDVKSVTEAADKDADSTFNSFVQNLNHDGDTTLVLFNKWDQLAPLSSDNSKTTQFYQKQESMAISLAQKVGIPSAACCPISCMEGWGWNEMMKVLSAEIRKRFASQSGESIPITRARHRKNLNDSLACLDAFLALPGDMIVLAAEELRASGQYLGRITGKVDIEDVLDALFSQFCIGK</sequence>
<keyword evidence="5" id="KW-0342">GTP-binding</keyword>
<comment type="similarity">
    <text evidence="2">Belongs to the TRAFAC class TrmE-Era-EngA-EngB-Septin-like GTPase superfamily. TrmE GTPase family.</text>
</comment>
<dbReference type="InterPro" id="IPR006073">
    <property type="entry name" value="GTP-bd"/>
</dbReference>
<dbReference type="InterPro" id="IPR027368">
    <property type="entry name" value="MnmE_dom2"/>
</dbReference>
<evidence type="ECO:0000259" key="8">
    <source>
        <dbReference type="Pfam" id="PF12631"/>
    </source>
</evidence>
<dbReference type="SUPFAM" id="SSF116878">
    <property type="entry name" value="TrmE connector domain"/>
    <property type="match status" value="1"/>
</dbReference>